<dbReference type="EMBL" id="QEOP01000002">
    <property type="protein sequence ID" value="PVZ94154.1"/>
    <property type="molecule type" value="Genomic_DNA"/>
</dbReference>
<accession>A0A2V1HVI1</accession>
<keyword evidence="2" id="KW-0520">NAD</keyword>
<dbReference type="Proteomes" id="UP000244893">
    <property type="component" value="Unassembled WGS sequence"/>
</dbReference>
<dbReference type="Pfam" id="PF02826">
    <property type="entry name" value="2-Hacid_dh_C"/>
    <property type="match status" value="1"/>
</dbReference>
<dbReference type="InterPro" id="IPR036291">
    <property type="entry name" value="NAD(P)-bd_dom_sf"/>
</dbReference>
<organism evidence="5 6">
    <name type="scientific">Amnibacterium flavum</name>
    <dbReference type="NCBI Taxonomy" id="2173173"/>
    <lineage>
        <taxon>Bacteria</taxon>
        <taxon>Bacillati</taxon>
        <taxon>Actinomycetota</taxon>
        <taxon>Actinomycetes</taxon>
        <taxon>Micrococcales</taxon>
        <taxon>Microbacteriaceae</taxon>
        <taxon>Amnibacterium</taxon>
    </lineage>
</organism>
<evidence type="ECO:0000313" key="6">
    <source>
        <dbReference type="Proteomes" id="UP000244893"/>
    </source>
</evidence>
<dbReference type="InterPro" id="IPR029753">
    <property type="entry name" value="D-isomer_DH_CS"/>
</dbReference>
<evidence type="ECO:0000256" key="1">
    <source>
        <dbReference type="ARBA" id="ARBA00023002"/>
    </source>
</evidence>
<dbReference type="SUPFAM" id="SSF51735">
    <property type="entry name" value="NAD(P)-binding Rossmann-fold domains"/>
    <property type="match status" value="1"/>
</dbReference>
<dbReference type="PANTHER" id="PTHR43333:SF1">
    <property type="entry name" value="D-ISOMER SPECIFIC 2-HYDROXYACID DEHYDROGENASE NAD-BINDING DOMAIN-CONTAINING PROTEIN"/>
    <property type="match status" value="1"/>
</dbReference>
<evidence type="ECO:0000256" key="2">
    <source>
        <dbReference type="ARBA" id="ARBA00023027"/>
    </source>
</evidence>
<dbReference type="Gene3D" id="3.40.50.720">
    <property type="entry name" value="NAD(P)-binding Rossmann-like Domain"/>
    <property type="match status" value="2"/>
</dbReference>
<dbReference type="OrthoDB" id="4324715at2"/>
<proteinExistence type="predicted"/>
<dbReference type="PROSITE" id="PS00671">
    <property type="entry name" value="D_2_HYDROXYACID_DH_3"/>
    <property type="match status" value="1"/>
</dbReference>
<comment type="caution">
    <text evidence="5">The sequence shown here is derived from an EMBL/GenBank/DDBJ whole genome shotgun (WGS) entry which is preliminary data.</text>
</comment>
<dbReference type="CDD" id="cd12159">
    <property type="entry name" value="2-Hacid_dh_2"/>
    <property type="match status" value="1"/>
</dbReference>
<protein>
    <submittedName>
        <fullName evidence="5">Hydroxyacid dehydrogenase</fullName>
    </submittedName>
</protein>
<feature type="region of interest" description="Disordered" evidence="3">
    <location>
        <begin position="1"/>
        <end position="26"/>
    </location>
</feature>
<evidence type="ECO:0000256" key="3">
    <source>
        <dbReference type="SAM" id="MobiDB-lite"/>
    </source>
</evidence>
<dbReference type="GO" id="GO:0016616">
    <property type="term" value="F:oxidoreductase activity, acting on the CH-OH group of donors, NAD or NADP as acceptor"/>
    <property type="evidence" value="ECO:0007669"/>
    <property type="project" value="UniProtKB-ARBA"/>
</dbReference>
<dbReference type="GO" id="GO:0051287">
    <property type="term" value="F:NAD binding"/>
    <property type="evidence" value="ECO:0007669"/>
    <property type="project" value="InterPro"/>
</dbReference>
<evidence type="ECO:0000259" key="4">
    <source>
        <dbReference type="Pfam" id="PF02826"/>
    </source>
</evidence>
<keyword evidence="1" id="KW-0560">Oxidoreductase</keyword>
<dbReference type="RefSeq" id="WP_116756668.1">
    <property type="nucleotide sequence ID" value="NZ_JBHUEX010000001.1"/>
</dbReference>
<gene>
    <name evidence="5" type="ORF">DDQ50_10430</name>
</gene>
<name>A0A2V1HVI1_9MICO</name>
<keyword evidence="6" id="KW-1185">Reference proteome</keyword>
<evidence type="ECO:0000313" key="5">
    <source>
        <dbReference type="EMBL" id="PVZ94154.1"/>
    </source>
</evidence>
<reference evidence="5 6" key="1">
    <citation type="submission" date="2018-05" db="EMBL/GenBank/DDBJ databases">
        <title>Amnibacterium sp. M8JJ-5, whole genome shotgun sequence.</title>
        <authorList>
            <person name="Tuo L."/>
        </authorList>
    </citation>
    <scope>NUCLEOTIDE SEQUENCE [LARGE SCALE GENOMIC DNA]</scope>
    <source>
        <strain evidence="5 6">M8JJ-5</strain>
    </source>
</reference>
<dbReference type="AlphaFoldDB" id="A0A2V1HVI1"/>
<dbReference type="PRINTS" id="PR00411">
    <property type="entry name" value="PNDRDTASEI"/>
</dbReference>
<feature type="domain" description="D-isomer specific 2-hydroxyacid dehydrogenase NAD-binding" evidence="4">
    <location>
        <begin position="132"/>
        <end position="296"/>
    </location>
</feature>
<dbReference type="PANTHER" id="PTHR43333">
    <property type="entry name" value="2-HACID_DH_C DOMAIN-CONTAINING PROTEIN"/>
    <property type="match status" value="1"/>
</dbReference>
<dbReference type="InterPro" id="IPR006140">
    <property type="entry name" value="D-isomer_DH_NAD-bd"/>
</dbReference>
<sequence length="333" mass="34975">MSTRFTHTSVAGASGSSARRSDHRPAAGSITVLPEGRASVFTEAVGEAGGDVVPLGPDTKAIVWLANDDPSSLLTALDENPQVQWVQLPWAGVDAFADVLRDRSRDDLLWTSAKGAYAQPVAEHALTLLLASLRSLGARARATSWGEKSGESLYGRNVVIVGAGGIAVELIRLLEPFGVNVTIVRRSDAPVEGADRTVPAGELDSVLPEADAIVIAAAATSETRSMFGAGQFALLKPTAVLVNIARGPLVDTDALTVALREGRLYAAGLDVTDPEPLPDGHPLWSEERVIITPHSADTPDMIAPLLAERIRHNVAAYLGGGEFDGVVDPTRGY</sequence>